<dbReference type="EMBL" id="SLXP01000013">
    <property type="protein sequence ID" value="TCP39237.1"/>
    <property type="molecule type" value="Genomic_DNA"/>
</dbReference>
<evidence type="ECO:0000313" key="10">
    <source>
        <dbReference type="Proteomes" id="UP000294835"/>
    </source>
</evidence>
<keyword evidence="10" id="KW-1185">Reference proteome</keyword>
<dbReference type="RefSeq" id="WP_132464701.1">
    <property type="nucleotide sequence ID" value="NZ_SLXP01000013.1"/>
</dbReference>
<keyword evidence="6 8" id="KW-1133">Transmembrane helix</keyword>
<dbReference type="Proteomes" id="UP000294835">
    <property type="component" value="Unassembled WGS sequence"/>
</dbReference>
<dbReference type="GO" id="GO:0005886">
    <property type="term" value="C:plasma membrane"/>
    <property type="evidence" value="ECO:0007669"/>
    <property type="project" value="UniProtKB-SubCell"/>
</dbReference>
<dbReference type="InterPro" id="IPR007208">
    <property type="entry name" value="MrpF/PhaF-like"/>
</dbReference>
<evidence type="ECO:0000256" key="2">
    <source>
        <dbReference type="ARBA" id="ARBA00009212"/>
    </source>
</evidence>
<dbReference type="GO" id="GO:0015385">
    <property type="term" value="F:sodium:proton antiporter activity"/>
    <property type="evidence" value="ECO:0007669"/>
    <property type="project" value="TreeGrafter"/>
</dbReference>
<keyword evidence="3" id="KW-0813">Transport</keyword>
<name>A0A4R2PTQ9_9RHOB</name>
<dbReference type="AlphaFoldDB" id="A0A4R2PTQ9"/>
<sequence>MSPVLAVILTVLLASLLGGLWRVIRGPSDSDRMLSAQLLGTAAVAMTVVLARLQDMPALLDVALVLALLAAVTLVAYVALSERRGR</sequence>
<evidence type="ECO:0000256" key="5">
    <source>
        <dbReference type="ARBA" id="ARBA00022692"/>
    </source>
</evidence>
<reference evidence="9 10" key="1">
    <citation type="submission" date="2019-03" db="EMBL/GenBank/DDBJ databases">
        <title>Genomic Encyclopedia of Type Strains, Phase IV (KMG-IV): sequencing the most valuable type-strain genomes for metagenomic binning, comparative biology and taxonomic classification.</title>
        <authorList>
            <person name="Goeker M."/>
        </authorList>
    </citation>
    <scope>NUCLEOTIDE SEQUENCE [LARGE SCALE GENOMIC DNA]</scope>
    <source>
        <strain evidence="9 10">DSM 18063</strain>
    </source>
</reference>
<dbReference type="PANTHER" id="PTHR34702:SF1">
    <property type="entry name" value="NA(+)_H(+) ANTIPORTER SUBUNIT F"/>
    <property type="match status" value="1"/>
</dbReference>
<protein>
    <submittedName>
        <fullName evidence="9">Multisubunit sodium/proton antiporter MrpF subunit</fullName>
    </submittedName>
</protein>
<evidence type="ECO:0000256" key="3">
    <source>
        <dbReference type="ARBA" id="ARBA00022448"/>
    </source>
</evidence>
<evidence type="ECO:0000313" key="9">
    <source>
        <dbReference type="EMBL" id="TCP39237.1"/>
    </source>
</evidence>
<keyword evidence="5 8" id="KW-0812">Transmembrane</keyword>
<evidence type="ECO:0000256" key="7">
    <source>
        <dbReference type="ARBA" id="ARBA00023136"/>
    </source>
</evidence>
<keyword evidence="7 8" id="KW-0472">Membrane</keyword>
<proteinExistence type="inferred from homology"/>
<gene>
    <name evidence="9" type="ORF">EV662_11312</name>
</gene>
<dbReference type="Pfam" id="PF04066">
    <property type="entry name" value="MrpF_PhaF"/>
    <property type="match status" value="1"/>
</dbReference>
<organism evidence="9 10">
    <name type="scientific">Rhodovulum marinum</name>
    <dbReference type="NCBI Taxonomy" id="320662"/>
    <lineage>
        <taxon>Bacteria</taxon>
        <taxon>Pseudomonadati</taxon>
        <taxon>Pseudomonadota</taxon>
        <taxon>Alphaproteobacteria</taxon>
        <taxon>Rhodobacterales</taxon>
        <taxon>Paracoccaceae</taxon>
        <taxon>Rhodovulum</taxon>
    </lineage>
</organism>
<dbReference type="PANTHER" id="PTHR34702">
    <property type="entry name" value="NA(+)/H(+) ANTIPORTER SUBUNIT F1"/>
    <property type="match status" value="1"/>
</dbReference>
<evidence type="ECO:0000256" key="8">
    <source>
        <dbReference type="SAM" id="Phobius"/>
    </source>
</evidence>
<feature type="transmembrane region" description="Helical" evidence="8">
    <location>
        <begin position="36"/>
        <end position="53"/>
    </location>
</feature>
<evidence type="ECO:0000256" key="4">
    <source>
        <dbReference type="ARBA" id="ARBA00022475"/>
    </source>
</evidence>
<accession>A0A4R2PTQ9</accession>
<feature type="transmembrane region" description="Helical" evidence="8">
    <location>
        <begin position="59"/>
        <end position="80"/>
    </location>
</feature>
<comment type="subcellular location">
    <subcellularLocation>
        <location evidence="1">Cell membrane</location>
        <topology evidence="1">Multi-pass membrane protein</topology>
    </subcellularLocation>
</comment>
<feature type="transmembrane region" description="Helical" evidence="8">
    <location>
        <begin position="6"/>
        <end position="24"/>
    </location>
</feature>
<evidence type="ECO:0000256" key="6">
    <source>
        <dbReference type="ARBA" id="ARBA00022989"/>
    </source>
</evidence>
<dbReference type="OrthoDB" id="7877056at2"/>
<keyword evidence="4" id="KW-1003">Cell membrane</keyword>
<comment type="similarity">
    <text evidence="2">Belongs to the CPA3 antiporters (TC 2.A.63) subunit F family.</text>
</comment>
<comment type="caution">
    <text evidence="9">The sequence shown here is derived from an EMBL/GenBank/DDBJ whole genome shotgun (WGS) entry which is preliminary data.</text>
</comment>
<evidence type="ECO:0000256" key="1">
    <source>
        <dbReference type="ARBA" id="ARBA00004651"/>
    </source>
</evidence>